<name>A0AAV5UZA7_9BILA</name>
<evidence type="ECO:0000313" key="1">
    <source>
        <dbReference type="EMBL" id="GMT12620.1"/>
    </source>
</evidence>
<dbReference type="Proteomes" id="UP001432322">
    <property type="component" value="Unassembled WGS sequence"/>
</dbReference>
<comment type="caution">
    <text evidence="1">The sequence shown here is derived from an EMBL/GenBank/DDBJ whole genome shotgun (WGS) entry which is preliminary data.</text>
</comment>
<gene>
    <name evidence="1" type="ORF">PFISCL1PPCAC_3917</name>
</gene>
<feature type="non-terminal residue" evidence="1">
    <location>
        <position position="1"/>
    </location>
</feature>
<dbReference type="AlphaFoldDB" id="A0AAV5UZA7"/>
<feature type="non-terminal residue" evidence="1">
    <location>
        <position position="115"/>
    </location>
</feature>
<organism evidence="1 2">
    <name type="scientific">Pristionchus fissidentatus</name>
    <dbReference type="NCBI Taxonomy" id="1538716"/>
    <lineage>
        <taxon>Eukaryota</taxon>
        <taxon>Metazoa</taxon>
        <taxon>Ecdysozoa</taxon>
        <taxon>Nematoda</taxon>
        <taxon>Chromadorea</taxon>
        <taxon>Rhabditida</taxon>
        <taxon>Rhabditina</taxon>
        <taxon>Diplogasteromorpha</taxon>
        <taxon>Diplogasteroidea</taxon>
        <taxon>Neodiplogasteridae</taxon>
        <taxon>Pristionchus</taxon>
    </lineage>
</organism>
<keyword evidence="2" id="KW-1185">Reference proteome</keyword>
<accession>A0AAV5UZA7</accession>
<sequence>GCNASLADSVHDLHADLMVSPDFGASRSHALYAEQVLREAEDYPRRAVASAAARVYLKRCSHGWRHELEGARARANSGASLSFASYGDSMGTTTISSPLTSPCWQMAGGGQGRHL</sequence>
<protein>
    <submittedName>
        <fullName evidence="1">Uncharacterized protein</fullName>
    </submittedName>
</protein>
<dbReference type="EMBL" id="BTSY01000001">
    <property type="protein sequence ID" value="GMT12620.1"/>
    <property type="molecule type" value="Genomic_DNA"/>
</dbReference>
<proteinExistence type="predicted"/>
<reference evidence="1" key="1">
    <citation type="submission" date="2023-10" db="EMBL/GenBank/DDBJ databases">
        <title>Genome assembly of Pristionchus species.</title>
        <authorList>
            <person name="Yoshida K."/>
            <person name="Sommer R.J."/>
        </authorList>
    </citation>
    <scope>NUCLEOTIDE SEQUENCE</scope>
    <source>
        <strain evidence="1">RS5133</strain>
    </source>
</reference>
<evidence type="ECO:0000313" key="2">
    <source>
        <dbReference type="Proteomes" id="UP001432322"/>
    </source>
</evidence>